<evidence type="ECO:0000256" key="5">
    <source>
        <dbReference type="ARBA" id="ARBA00022989"/>
    </source>
</evidence>
<keyword evidence="2 10" id="KW-0812">Transmembrane</keyword>
<proteinExistence type="inferred from homology"/>
<feature type="coiled-coil region" evidence="11">
    <location>
        <begin position="84"/>
        <end position="145"/>
    </location>
</feature>
<keyword evidence="14" id="KW-1185">Reference proteome</keyword>
<evidence type="ECO:0000256" key="6">
    <source>
        <dbReference type="ARBA" id="ARBA00023054"/>
    </source>
</evidence>
<dbReference type="AlphaFoldDB" id="A0A2H3JQZ3"/>
<evidence type="ECO:0000256" key="7">
    <source>
        <dbReference type="ARBA" id="ARBA00023128"/>
    </source>
</evidence>
<keyword evidence="6 11" id="KW-0175">Coiled coil</keyword>
<evidence type="ECO:0000256" key="1">
    <source>
        <dbReference type="ARBA" id="ARBA00007472"/>
    </source>
</evidence>
<evidence type="ECO:0000256" key="9">
    <source>
        <dbReference type="ARBA" id="ARBA00024807"/>
    </source>
</evidence>
<evidence type="ECO:0000256" key="12">
    <source>
        <dbReference type="SAM" id="MobiDB-lite"/>
    </source>
</evidence>
<reference evidence="13 14" key="1">
    <citation type="journal article" date="2012" name="Science">
        <title>The Paleozoic origin of enzymatic lignin decomposition reconstructed from 31 fungal genomes.</title>
        <authorList>
            <person name="Floudas D."/>
            <person name="Binder M."/>
            <person name="Riley R."/>
            <person name="Barry K."/>
            <person name="Blanchette R.A."/>
            <person name="Henrissat B."/>
            <person name="Martinez A.T."/>
            <person name="Otillar R."/>
            <person name="Spatafora J.W."/>
            <person name="Yadav J.S."/>
            <person name="Aerts A."/>
            <person name="Benoit I."/>
            <person name="Boyd A."/>
            <person name="Carlson A."/>
            <person name="Copeland A."/>
            <person name="Coutinho P.M."/>
            <person name="de Vries R.P."/>
            <person name="Ferreira P."/>
            <person name="Findley K."/>
            <person name="Foster B."/>
            <person name="Gaskell J."/>
            <person name="Glotzer D."/>
            <person name="Gorecki P."/>
            <person name="Heitman J."/>
            <person name="Hesse C."/>
            <person name="Hori C."/>
            <person name="Igarashi K."/>
            <person name="Jurgens J.A."/>
            <person name="Kallen N."/>
            <person name="Kersten P."/>
            <person name="Kohler A."/>
            <person name="Kuees U."/>
            <person name="Kumar T.K.A."/>
            <person name="Kuo A."/>
            <person name="LaButti K."/>
            <person name="Larrondo L.F."/>
            <person name="Lindquist E."/>
            <person name="Ling A."/>
            <person name="Lombard V."/>
            <person name="Lucas S."/>
            <person name="Lundell T."/>
            <person name="Martin R."/>
            <person name="McLaughlin D.J."/>
            <person name="Morgenstern I."/>
            <person name="Morin E."/>
            <person name="Murat C."/>
            <person name="Nagy L.G."/>
            <person name="Nolan M."/>
            <person name="Ohm R.A."/>
            <person name="Patyshakuliyeva A."/>
            <person name="Rokas A."/>
            <person name="Ruiz-Duenas F.J."/>
            <person name="Sabat G."/>
            <person name="Salamov A."/>
            <person name="Samejima M."/>
            <person name="Schmutz J."/>
            <person name="Slot J.C."/>
            <person name="St John F."/>
            <person name="Stenlid J."/>
            <person name="Sun H."/>
            <person name="Sun S."/>
            <person name="Syed K."/>
            <person name="Tsang A."/>
            <person name="Wiebenga A."/>
            <person name="Young D."/>
            <person name="Pisabarro A."/>
            <person name="Eastwood D.C."/>
            <person name="Martin F."/>
            <person name="Cullen D."/>
            <person name="Grigoriev I.V."/>
            <person name="Hibbett D.S."/>
        </authorList>
    </citation>
    <scope>NUCLEOTIDE SEQUENCE [LARGE SCALE GENOMIC DNA]</scope>
    <source>
        <strain evidence="13 14">MD-104</strain>
    </source>
</reference>
<dbReference type="OrthoDB" id="5595506at2759"/>
<comment type="subcellular location">
    <subcellularLocation>
        <location evidence="10">Mitochondrion inner membrane</location>
        <topology evidence="10">Multi-pass membrane protein</topology>
    </subcellularLocation>
</comment>
<evidence type="ECO:0000256" key="2">
    <source>
        <dbReference type="ARBA" id="ARBA00022692"/>
    </source>
</evidence>
<name>A0A2H3JQZ3_WOLCO</name>
<dbReference type="PANTHER" id="PTHR31961">
    <property type="entry name" value="SENSITIVE TO HIGH EXPRESSION PROTEIN 9, MITOCHONDRIAL"/>
    <property type="match status" value="1"/>
</dbReference>
<dbReference type="PANTHER" id="PTHR31961:SF3">
    <property type="entry name" value="SENSITIVE TO HIGH EXPRESSION PROTEIN 9, MITOCHONDRIAL"/>
    <property type="match status" value="1"/>
</dbReference>
<feature type="transmembrane region" description="Helical" evidence="10">
    <location>
        <begin position="350"/>
        <end position="368"/>
    </location>
</feature>
<evidence type="ECO:0000256" key="4">
    <source>
        <dbReference type="ARBA" id="ARBA00022946"/>
    </source>
</evidence>
<protein>
    <recommendedName>
        <fullName evidence="10">Sensitive to high expression protein 9, mitochondrial</fullName>
    </recommendedName>
</protein>
<evidence type="ECO:0000256" key="10">
    <source>
        <dbReference type="RuleBase" id="RU364128"/>
    </source>
</evidence>
<evidence type="ECO:0000256" key="3">
    <source>
        <dbReference type="ARBA" id="ARBA00022792"/>
    </source>
</evidence>
<dbReference type="GO" id="GO:0005743">
    <property type="term" value="C:mitochondrial inner membrane"/>
    <property type="evidence" value="ECO:0007669"/>
    <property type="project" value="UniProtKB-SubCell"/>
</dbReference>
<keyword evidence="5 10" id="KW-1133">Transmembrane helix</keyword>
<dbReference type="GO" id="GO:0007007">
    <property type="term" value="P:inner mitochondrial membrane organization"/>
    <property type="evidence" value="ECO:0007669"/>
    <property type="project" value="TreeGrafter"/>
</dbReference>
<accession>A0A2H3JQZ3</accession>
<feature type="compositionally biased region" description="Low complexity" evidence="12">
    <location>
        <begin position="37"/>
        <end position="54"/>
    </location>
</feature>
<dbReference type="InterPro" id="IPR008839">
    <property type="entry name" value="MDM33_fungi"/>
</dbReference>
<evidence type="ECO:0000256" key="8">
    <source>
        <dbReference type="ARBA" id="ARBA00023136"/>
    </source>
</evidence>
<keyword evidence="3 10" id="KW-0999">Mitochondrion inner membrane</keyword>
<comment type="similarity">
    <text evidence="1 10">Belongs to the SHE9 family.</text>
</comment>
<feature type="transmembrane region" description="Helical" evidence="10">
    <location>
        <begin position="237"/>
        <end position="257"/>
    </location>
</feature>
<keyword evidence="8 10" id="KW-0472">Membrane</keyword>
<keyword evidence="7 10" id="KW-0496">Mitochondrion</keyword>
<comment type="subunit">
    <text evidence="10">Homooligomer.</text>
</comment>
<dbReference type="Pfam" id="PF05546">
    <property type="entry name" value="She9_MDM33"/>
    <property type="match status" value="1"/>
</dbReference>
<sequence>MYRPALSRTLVSSNLAASHPWHISHPILRRRHQIRYSSSQPQSPNSPSASSGNSRTEPSSEPERQKDAIAEWRDRLRDVSATCATELRQRIDEYTAQLARAFSQFGKEINKMTGYGKIEELKRQVVEQEARVEGVRRTAREAKDAYDRAVLQRAASQREVNDLLQRKSVWTAEDVARFTALMPQDHQHEQQEAAAKARAVAAEDAVEREFSELMRVILNRYHEEQAWSDKIRSASTYGSLVVMGVNMAVFVLAIVFVEPWKRKRLAQTFERRVEEFAANNAALLESRTAELAKRLEDQAMMLSNISQTLYYSQQIDNNAEAAVAQDADMIEQASTQQDTATLAVKSNRELALALATSATAAGIVGWLARSWFG</sequence>
<evidence type="ECO:0000313" key="13">
    <source>
        <dbReference type="EMBL" id="PCH40168.1"/>
    </source>
</evidence>
<gene>
    <name evidence="13" type="ORF">WOLCODRAFT_136702</name>
</gene>
<evidence type="ECO:0000313" key="14">
    <source>
        <dbReference type="Proteomes" id="UP000218811"/>
    </source>
</evidence>
<organism evidence="13 14">
    <name type="scientific">Wolfiporia cocos (strain MD-104)</name>
    <name type="common">Brown rot fungus</name>
    <dbReference type="NCBI Taxonomy" id="742152"/>
    <lineage>
        <taxon>Eukaryota</taxon>
        <taxon>Fungi</taxon>
        <taxon>Dikarya</taxon>
        <taxon>Basidiomycota</taxon>
        <taxon>Agaricomycotina</taxon>
        <taxon>Agaricomycetes</taxon>
        <taxon>Polyporales</taxon>
        <taxon>Phaeolaceae</taxon>
        <taxon>Wolfiporia</taxon>
    </lineage>
</organism>
<dbReference type="OMA" id="GRYHEEQ"/>
<evidence type="ECO:0000256" key="11">
    <source>
        <dbReference type="SAM" id="Coils"/>
    </source>
</evidence>
<dbReference type="STRING" id="742152.A0A2H3JQZ3"/>
<keyword evidence="4 10" id="KW-0809">Transit peptide</keyword>
<dbReference type="EMBL" id="KB468053">
    <property type="protein sequence ID" value="PCH40168.1"/>
    <property type="molecule type" value="Genomic_DNA"/>
</dbReference>
<dbReference type="Proteomes" id="UP000218811">
    <property type="component" value="Unassembled WGS sequence"/>
</dbReference>
<comment type="function">
    <text evidence="9">Required for the maintenance of the structure of the mitochondrial inner membrane. Involved in mitochondrial morphology. Causes growth arrest when highly overexpressed.</text>
</comment>
<feature type="region of interest" description="Disordered" evidence="12">
    <location>
        <begin position="35"/>
        <end position="67"/>
    </location>
</feature>